<dbReference type="Pfam" id="PF14226">
    <property type="entry name" value="DIOX_N"/>
    <property type="match status" value="1"/>
</dbReference>
<evidence type="ECO:0000313" key="7">
    <source>
        <dbReference type="EMBL" id="TFY50553.1"/>
    </source>
</evidence>
<dbReference type="InterPro" id="IPR005123">
    <property type="entry name" value="Oxoglu/Fe-dep_dioxygenase_dom"/>
</dbReference>
<proteinExistence type="inferred from homology"/>
<dbReference type="InterPro" id="IPR026992">
    <property type="entry name" value="DIOX_N"/>
</dbReference>
<dbReference type="Pfam" id="PF03171">
    <property type="entry name" value="2OG-FeII_Oxy"/>
    <property type="match status" value="1"/>
</dbReference>
<dbReference type="Gene3D" id="2.60.120.330">
    <property type="entry name" value="B-lactam Antibiotic, Isopenicillin N Synthase, Chain"/>
    <property type="match status" value="1"/>
</dbReference>
<dbReference type="SUPFAM" id="SSF51197">
    <property type="entry name" value="Clavaminate synthase-like"/>
    <property type="match status" value="1"/>
</dbReference>
<gene>
    <name evidence="7" type="ORF">EVJ58_g11000</name>
</gene>
<comment type="similarity">
    <text evidence="1 5">Belongs to the iron/ascorbate-dependent oxidoreductase family.</text>
</comment>
<name>A0A4Y9XMH9_9APHY</name>
<dbReference type="PROSITE" id="PS51471">
    <property type="entry name" value="FE2OG_OXY"/>
    <property type="match status" value="1"/>
</dbReference>
<evidence type="ECO:0000256" key="1">
    <source>
        <dbReference type="ARBA" id="ARBA00008056"/>
    </source>
</evidence>
<dbReference type="PANTHER" id="PTHR10209">
    <property type="entry name" value="OXIDOREDUCTASE, 2OG-FE II OXYGENASE FAMILY PROTEIN"/>
    <property type="match status" value="1"/>
</dbReference>
<accession>A0A4Y9XMH9</accession>
<dbReference type="InterPro" id="IPR044861">
    <property type="entry name" value="IPNS-like_FE2OG_OXY"/>
</dbReference>
<keyword evidence="4 5" id="KW-0408">Iron</keyword>
<sequence>MAQQVKVGDVNGIPIISLAAFLNASNKQAVAEAMLDSFKTIGFVYLVDHGVPKEKIDGMFDWSKKFFALPAETKMLAPHPPSGTHHRGYSPPGKEKVVQHIYDEKELAKIRAKAPDAKESFEVGREEDAAMTNIWLPDGVFPGFKEACLDFFWVCREVELTILRALSLGLHLEEGFLEKFHTAPDNQLRLLHYPRHVYWIDSLRPHIAHISYSVRVDDLERDEIARIGAHSDFGSITLLMQDNVGGLEVENPHKPGEFTPATPVEGAIVVNAGDFLMRWSNDMIKSTIHRVRAPPNASKEGMTPERYSIPYFCSADYSRTVDCLPGTFTEKNPKKYDPISSGQYIMSRLAATY</sequence>
<keyword evidence="2 5" id="KW-0479">Metal-binding</keyword>
<organism evidence="7 8">
    <name type="scientific">Rhodofomes roseus</name>
    <dbReference type="NCBI Taxonomy" id="34475"/>
    <lineage>
        <taxon>Eukaryota</taxon>
        <taxon>Fungi</taxon>
        <taxon>Dikarya</taxon>
        <taxon>Basidiomycota</taxon>
        <taxon>Agaricomycotina</taxon>
        <taxon>Agaricomycetes</taxon>
        <taxon>Polyporales</taxon>
        <taxon>Rhodofomes</taxon>
    </lineage>
</organism>
<evidence type="ECO:0000313" key="8">
    <source>
        <dbReference type="Proteomes" id="UP000298390"/>
    </source>
</evidence>
<evidence type="ECO:0000259" key="6">
    <source>
        <dbReference type="PROSITE" id="PS51471"/>
    </source>
</evidence>
<comment type="caution">
    <text evidence="7">The sequence shown here is derived from an EMBL/GenBank/DDBJ whole genome shotgun (WGS) entry which is preliminary data.</text>
</comment>
<dbReference type="STRING" id="34475.A0A4Y9XMH9"/>
<dbReference type="AlphaFoldDB" id="A0A4Y9XMH9"/>
<dbReference type="GO" id="GO:0046872">
    <property type="term" value="F:metal ion binding"/>
    <property type="evidence" value="ECO:0007669"/>
    <property type="project" value="UniProtKB-KW"/>
</dbReference>
<dbReference type="EMBL" id="SEKV01001455">
    <property type="protein sequence ID" value="TFY50553.1"/>
    <property type="molecule type" value="Genomic_DNA"/>
</dbReference>
<evidence type="ECO:0000256" key="5">
    <source>
        <dbReference type="RuleBase" id="RU003682"/>
    </source>
</evidence>
<dbReference type="PANTHER" id="PTHR10209:SF804">
    <property type="entry name" value="FE2OG DIOXYGENASE DOMAIN-CONTAINING PROTEIN"/>
    <property type="match status" value="1"/>
</dbReference>
<evidence type="ECO:0000256" key="2">
    <source>
        <dbReference type="ARBA" id="ARBA00022723"/>
    </source>
</evidence>
<feature type="domain" description="Fe2OG dioxygenase" evidence="6">
    <location>
        <begin position="201"/>
        <end position="315"/>
    </location>
</feature>
<protein>
    <recommendedName>
        <fullName evidence="6">Fe2OG dioxygenase domain-containing protein</fullName>
    </recommendedName>
</protein>
<evidence type="ECO:0000256" key="4">
    <source>
        <dbReference type="ARBA" id="ARBA00023004"/>
    </source>
</evidence>
<dbReference type="Proteomes" id="UP000298390">
    <property type="component" value="Unassembled WGS sequence"/>
</dbReference>
<dbReference type="GO" id="GO:0016491">
    <property type="term" value="F:oxidoreductase activity"/>
    <property type="evidence" value="ECO:0007669"/>
    <property type="project" value="UniProtKB-KW"/>
</dbReference>
<reference evidence="7 8" key="1">
    <citation type="submission" date="2019-01" db="EMBL/GenBank/DDBJ databases">
        <title>Genome sequencing of the rare red list fungi Fomitopsis rosea.</title>
        <authorList>
            <person name="Buettner E."/>
            <person name="Kellner H."/>
        </authorList>
    </citation>
    <scope>NUCLEOTIDE SEQUENCE [LARGE SCALE GENOMIC DNA]</scope>
    <source>
        <strain evidence="7 8">DSM 105464</strain>
    </source>
</reference>
<keyword evidence="3 5" id="KW-0560">Oxidoreductase</keyword>
<evidence type="ECO:0000256" key="3">
    <source>
        <dbReference type="ARBA" id="ARBA00023002"/>
    </source>
</evidence>
<dbReference type="InterPro" id="IPR027443">
    <property type="entry name" value="IPNS-like_sf"/>
</dbReference>